<dbReference type="WBParaSite" id="ACOC_0000513501-mRNA-1">
    <property type="protein sequence ID" value="ACOC_0000513501-mRNA-1"/>
    <property type="gene ID" value="ACOC_0000513501"/>
</dbReference>
<protein>
    <submittedName>
        <fullName evidence="1 3">Uncharacterized protein</fullName>
    </submittedName>
</protein>
<keyword evidence="2" id="KW-1185">Reference proteome</keyword>
<dbReference type="AlphaFoldDB" id="A0A0R3PKK2"/>
<evidence type="ECO:0000313" key="3">
    <source>
        <dbReference type="WBParaSite" id="ACOC_0000513501-mRNA-1"/>
    </source>
</evidence>
<evidence type="ECO:0000313" key="1">
    <source>
        <dbReference type="EMBL" id="VDM56721.1"/>
    </source>
</evidence>
<gene>
    <name evidence="1" type="ORF">ACOC_LOCUS5136</name>
</gene>
<organism evidence="3">
    <name type="scientific">Angiostrongylus costaricensis</name>
    <name type="common">Nematode worm</name>
    <dbReference type="NCBI Taxonomy" id="334426"/>
    <lineage>
        <taxon>Eukaryota</taxon>
        <taxon>Metazoa</taxon>
        <taxon>Ecdysozoa</taxon>
        <taxon>Nematoda</taxon>
        <taxon>Chromadorea</taxon>
        <taxon>Rhabditida</taxon>
        <taxon>Rhabditina</taxon>
        <taxon>Rhabditomorpha</taxon>
        <taxon>Strongyloidea</taxon>
        <taxon>Metastrongylidae</taxon>
        <taxon>Angiostrongylus</taxon>
    </lineage>
</organism>
<reference evidence="3" key="1">
    <citation type="submission" date="2017-02" db="UniProtKB">
        <authorList>
            <consortium name="WormBaseParasite"/>
        </authorList>
    </citation>
    <scope>IDENTIFICATION</scope>
</reference>
<reference evidence="1 2" key="2">
    <citation type="submission" date="2018-11" db="EMBL/GenBank/DDBJ databases">
        <authorList>
            <consortium name="Pathogen Informatics"/>
        </authorList>
    </citation>
    <scope>NUCLEOTIDE SEQUENCE [LARGE SCALE GENOMIC DNA]</scope>
    <source>
        <strain evidence="1 2">Costa Rica</strain>
    </source>
</reference>
<sequence length="78" mass="8841">MKLQTEAHKPDWSKETGLTVDCPHQAANTRTGAVSDEKPNLGVRIVDTAKSVARQLWEKYGFYILPPMYILSFSSLFR</sequence>
<name>A0A0R3PKK2_ANGCS</name>
<proteinExistence type="predicted"/>
<dbReference type="EMBL" id="UYYA01003851">
    <property type="protein sequence ID" value="VDM56721.1"/>
    <property type="molecule type" value="Genomic_DNA"/>
</dbReference>
<dbReference type="Proteomes" id="UP000267027">
    <property type="component" value="Unassembled WGS sequence"/>
</dbReference>
<dbReference type="OrthoDB" id="5850606at2759"/>
<evidence type="ECO:0000313" key="2">
    <source>
        <dbReference type="Proteomes" id="UP000267027"/>
    </source>
</evidence>
<accession>A0A0R3PKK2</accession>